<name>A0A382H680_9ZZZZ</name>
<proteinExistence type="predicted"/>
<sequence length="35" mass="4107">DVFNKVKIPTFPGGTLLRWPGFYLGMLYYSIKDRL</sequence>
<protein>
    <submittedName>
        <fullName evidence="1">Uncharacterized protein</fullName>
    </submittedName>
</protein>
<feature type="non-terminal residue" evidence="1">
    <location>
        <position position="1"/>
    </location>
</feature>
<dbReference type="AlphaFoldDB" id="A0A382H680"/>
<evidence type="ECO:0000313" key="1">
    <source>
        <dbReference type="EMBL" id="SVB82407.1"/>
    </source>
</evidence>
<dbReference type="EMBL" id="UINC01059229">
    <property type="protein sequence ID" value="SVB82407.1"/>
    <property type="molecule type" value="Genomic_DNA"/>
</dbReference>
<reference evidence="1" key="1">
    <citation type="submission" date="2018-05" db="EMBL/GenBank/DDBJ databases">
        <authorList>
            <person name="Lanie J.A."/>
            <person name="Ng W.-L."/>
            <person name="Kazmierczak K.M."/>
            <person name="Andrzejewski T.M."/>
            <person name="Davidsen T.M."/>
            <person name="Wayne K.J."/>
            <person name="Tettelin H."/>
            <person name="Glass J.I."/>
            <person name="Rusch D."/>
            <person name="Podicherti R."/>
            <person name="Tsui H.-C.T."/>
            <person name="Winkler M.E."/>
        </authorList>
    </citation>
    <scope>NUCLEOTIDE SEQUENCE</scope>
</reference>
<organism evidence="1">
    <name type="scientific">marine metagenome</name>
    <dbReference type="NCBI Taxonomy" id="408172"/>
    <lineage>
        <taxon>unclassified sequences</taxon>
        <taxon>metagenomes</taxon>
        <taxon>ecological metagenomes</taxon>
    </lineage>
</organism>
<accession>A0A382H680</accession>
<gene>
    <name evidence="1" type="ORF">METZ01_LOCUS235261</name>
</gene>